<dbReference type="InterPro" id="IPR007344">
    <property type="entry name" value="GrpB/CoaE"/>
</dbReference>
<sequence length="221" mass="24952">MRQDLIVIQSHDPEWGQAFETQRAAVEGALASWLVARVEHIGSTSVPGLPAKPIIDMLALIDDYDTFGPARQELEQVHWVVAPEPGDEDLRKWSACFPTAEHRTHHLHVVERNSSAWRDWLLFRDYLRTNVEAARRYAELKRELAAADHRDRVRYRAGKAPLIAELMERARLWSTHSPSRTPAIGPEVLHEREGFGLGVRRPDSATGQGDGRTAREPGGYA</sequence>
<feature type="coiled-coil region" evidence="1">
    <location>
        <begin position="123"/>
        <end position="150"/>
    </location>
</feature>
<dbReference type="InterPro" id="IPR043519">
    <property type="entry name" value="NT_sf"/>
</dbReference>
<keyword evidence="4" id="KW-1185">Reference proteome</keyword>
<evidence type="ECO:0000313" key="3">
    <source>
        <dbReference type="EMBL" id="MBZ2198359.1"/>
    </source>
</evidence>
<gene>
    <name evidence="3" type="ORF">KCQ71_19570</name>
</gene>
<dbReference type="Proteomes" id="UP000826651">
    <property type="component" value="Unassembled WGS sequence"/>
</dbReference>
<dbReference type="EMBL" id="JAGSHT010000018">
    <property type="protein sequence ID" value="MBZ2198359.1"/>
    <property type="molecule type" value="Genomic_DNA"/>
</dbReference>
<evidence type="ECO:0000256" key="1">
    <source>
        <dbReference type="SAM" id="Coils"/>
    </source>
</evidence>
<protein>
    <submittedName>
        <fullName evidence="3">GrpB family protein</fullName>
    </submittedName>
</protein>
<keyword evidence="1" id="KW-0175">Coiled coil</keyword>
<organism evidence="3 4">
    <name type="scientific">Occultella gossypii</name>
    <dbReference type="NCBI Taxonomy" id="2800820"/>
    <lineage>
        <taxon>Bacteria</taxon>
        <taxon>Bacillati</taxon>
        <taxon>Actinomycetota</taxon>
        <taxon>Actinomycetes</taxon>
        <taxon>Micrococcales</taxon>
        <taxon>Ruaniaceae</taxon>
        <taxon>Occultella</taxon>
    </lineage>
</organism>
<evidence type="ECO:0000313" key="4">
    <source>
        <dbReference type="Proteomes" id="UP000826651"/>
    </source>
</evidence>
<dbReference type="PANTHER" id="PTHR34822:SF1">
    <property type="entry name" value="GRPB FAMILY PROTEIN"/>
    <property type="match status" value="1"/>
</dbReference>
<accession>A0ABS7SDE3</accession>
<dbReference type="RefSeq" id="WP_223409084.1">
    <property type="nucleotide sequence ID" value="NZ_JAGSHT010000018.1"/>
</dbReference>
<dbReference type="Pfam" id="PF04229">
    <property type="entry name" value="GrpB"/>
    <property type="match status" value="1"/>
</dbReference>
<comment type="caution">
    <text evidence="3">The sequence shown here is derived from an EMBL/GenBank/DDBJ whole genome shotgun (WGS) entry which is preliminary data.</text>
</comment>
<dbReference type="SUPFAM" id="SSF81301">
    <property type="entry name" value="Nucleotidyltransferase"/>
    <property type="match status" value="1"/>
</dbReference>
<reference evidence="3 4" key="1">
    <citation type="submission" date="2021-04" db="EMBL/GenBank/DDBJ databases">
        <title>Ruania sp. nov., isolated from sandy soil of mangrove forest.</title>
        <authorList>
            <person name="Ge X."/>
            <person name="Huang R."/>
            <person name="Liu W."/>
        </authorList>
    </citation>
    <scope>NUCLEOTIDE SEQUENCE [LARGE SCALE GENOMIC DNA]</scope>
    <source>
        <strain evidence="3 4">N2-46</strain>
    </source>
</reference>
<feature type="region of interest" description="Disordered" evidence="2">
    <location>
        <begin position="196"/>
        <end position="221"/>
    </location>
</feature>
<name>A0ABS7SDE3_9MICO</name>
<dbReference type="Gene3D" id="3.30.460.10">
    <property type="entry name" value="Beta Polymerase, domain 2"/>
    <property type="match status" value="1"/>
</dbReference>
<dbReference type="PANTHER" id="PTHR34822">
    <property type="entry name" value="GRPB DOMAIN PROTEIN (AFU_ORTHOLOGUE AFUA_1G01530)"/>
    <property type="match status" value="1"/>
</dbReference>
<evidence type="ECO:0000256" key="2">
    <source>
        <dbReference type="SAM" id="MobiDB-lite"/>
    </source>
</evidence>
<proteinExistence type="predicted"/>